<dbReference type="AlphaFoldDB" id="A0A2S3X4F4"/>
<dbReference type="Proteomes" id="UP000237230">
    <property type="component" value="Unassembled WGS sequence"/>
</dbReference>
<evidence type="ECO:0000313" key="2">
    <source>
        <dbReference type="Proteomes" id="UP000237230"/>
    </source>
</evidence>
<dbReference type="RefSeq" id="WP_103446795.1">
    <property type="nucleotide sequence ID" value="NZ_MINH01000019.1"/>
</dbReference>
<reference evidence="1 2" key="2">
    <citation type="submission" date="2018-03" db="EMBL/GenBank/DDBJ databases">
        <title>Draft genome of Pseudomonas putida strain KH-21-114.</title>
        <authorList>
            <person name="Yoshizawa S."/>
            <person name="Khan N.H."/>
            <person name="Nishimura M."/>
            <person name="Chiura H.X."/>
            <person name="Ogura Y."/>
            <person name="Hayashi T."/>
            <person name="Kogure K."/>
        </authorList>
    </citation>
    <scope>NUCLEOTIDE SEQUENCE [LARGE SCALE GENOMIC DNA]</scope>
    <source>
        <strain evidence="1 2">KH-21-114</strain>
    </source>
</reference>
<organism evidence="1 2">
    <name type="scientific">Pseudomonas putida</name>
    <name type="common">Arthrobacter siderocapsulatus</name>
    <dbReference type="NCBI Taxonomy" id="303"/>
    <lineage>
        <taxon>Bacteria</taxon>
        <taxon>Pseudomonadati</taxon>
        <taxon>Pseudomonadota</taxon>
        <taxon>Gammaproteobacteria</taxon>
        <taxon>Pseudomonadales</taxon>
        <taxon>Pseudomonadaceae</taxon>
        <taxon>Pseudomonas</taxon>
    </lineage>
</organism>
<name>A0A2S3X4F4_PSEPU</name>
<protein>
    <submittedName>
        <fullName evidence="1">Uncharacterized protein</fullName>
    </submittedName>
</protein>
<evidence type="ECO:0000313" key="1">
    <source>
        <dbReference type="EMBL" id="POG10008.1"/>
    </source>
</evidence>
<dbReference type="EMBL" id="MINH01000019">
    <property type="protein sequence ID" value="POG10008.1"/>
    <property type="molecule type" value="Genomic_DNA"/>
</dbReference>
<accession>A0A2S3X4F4</accession>
<gene>
    <name evidence="1" type="ORF">BGP84_09820</name>
</gene>
<proteinExistence type="predicted"/>
<dbReference type="OrthoDB" id="8451187at2"/>
<reference evidence="1 2" key="1">
    <citation type="submission" date="2016-08" db="EMBL/GenBank/DDBJ databases">
        <authorList>
            <person name="Seilhamer J.J."/>
        </authorList>
    </citation>
    <scope>NUCLEOTIDE SEQUENCE [LARGE SCALE GENOMIC DNA]</scope>
    <source>
        <strain evidence="1 2">KH-21-114</strain>
    </source>
</reference>
<sequence>MDILWWEKTVEYFFVQKYVDLNMFIAPLDGDHEKAGDAIFSNVNKWVLIEFKRDKSAIADEIGKFTNYESAKSALESIGSHHLIIYGVAENDDFLLRCRQYFSGKDLAIEQALVSGATKDSFINYLRRFVEFKKTSKAGASGYSFVAGVSHDGTVTKCMKVSEFAEALHLENALQQKLQQKQEQSYSGPSMGM</sequence>
<comment type="caution">
    <text evidence="1">The sequence shown here is derived from an EMBL/GenBank/DDBJ whole genome shotgun (WGS) entry which is preliminary data.</text>
</comment>